<comment type="subcellular location">
    <subcellularLocation>
        <location evidence="1">Cytoplasm</location>
    </subcellularLocation>
</comment>
<dbReference type="CDD" id="cd00817">
    <property type="entry name" value="ValRS_core"/>
    <property type="match status" value="1"/>
</dbReference>
<evidence type="ECO:0000256" key="4">
    <source>
        <dbReference type="ARBA" id="ARBA00022490"/>
    </source>
</evidence>
<keyword evidence="6 12" id="KW-0547">Nucleotide-binding</keyword>
<dbReference type="InterPro" id="IPR002300">
    <property type="entry name" value="aa-tRNA-synth_Ia"/>
</dbReference>
<dbReference type="GO" id="GO:0004832">
    <property type="term" value="F:valine-tRNA ligase activity"/>
    <property type="evidence" value="ECO:0007669"/>
    <property type="project" value="UniProtKB-UniRule"/>
</dbReference>
<evidence type="ECO:0000256" key="2">
    <source>
        <dbReference type="ARBA" id="ARBA00011245"/>
    </source>
</evidence>
<keyword evidence="4" id="KW-0963">Cytoplasm</keyword>
<comment type="catalytic activity">
    <reaction evidence="10">
        <text>tRNA(Val) + L-valine + ATP = L-valyl-tRNA(Val) + AMP + diphosphate</text>
        <dbReference type="Rhea" id="RHEA:10704"/>
        <dbReference type="Rhea" id="RHEA-COMP:9672"/>
        <dbReference type="Rhea" id="RHEA-COMP:9708"/>
        <dbReference type="ChEBI" id="CHEBI:30616"/>
        <dbReference type="ChEBI" id="CHEBI:33019"/>
        <dbReference type="ChEBI" id="CHEBI:57762"/>
        <dbReference type="ChEBI" id="CHEBI:78442"/>
        <dbReference type="ChEBI" id="CHEBI:78537"/>
        <dbReference type="ChEBI" id="CHEBI:456215"/>
        <dbReference type="EC" id="6.1.1.9"/>
    </reaction>
</comment>
<dbReference type="NCBIfam" id="TIGR00422">
    <property type="entry name" value="valS"/>
    <property type="match status" value="1"/>
</dbReference>
<evidence type="ECO:0000256" key="7">
    <source>
        <dbReference type="ARBA" id="ARBA00022840"/>
    </source>
</evidence>
<evidence type="ECO:0000256" key="11">
    <source>
        <dbReference type="NCBIfam" id="TIGR00422"/>
    </source>
</evidence>
<evidence type="ECO:0000313" key="16">
    <source>
        <dbReference type="Proteomes" id="UP000230553"/>
    </source>
</evidence>
<proteinExistence type="inferred from homology"/>
<dbReference type="EC" id="6.1.1.9" evidence="3 11"/>
<dbReference type="CDD" id="cd07962">
    <property type="entry name" value="Anticodon_Ia_Val"/>
    <property type="match status" value="1"/>
</dbReference>
<feature type="domain" description="Methionyl/Valyl/Leucyl/Isoleucyl-tRNA synthetase anticodon-binding" evidence="14">
    <location>
        <begin position="651"/>
        <end position="746"/>
    </location>
</feature>
<comment type="subunit">
    <text evidence="2">Monomer.</text>
</comment>
<name>A0A2M7TFD2_9BACT</name>
<evidence type="ECO:0000259" key="14">
    <source>
        <dbReference type="Pfam" id="PF08264"/>
    </source>
</evidence>
<dbReference type="InterPro" id="IPR001412">
    <property type="entry name" value="aa-tRNA-synth_I_CS"/>
</dbReference>
<organism evidence="15 16">
    <name type="scientific">Candidatus Wolfebacteria bacterium CG_4_10_14_0_2_um_filter_39_18</name>
    <dbReference type="NCBI Taxonomy" id="1975061"/>
    <lineage>
        <taxon>Bacteria</taxon>
        <taxon>Candidatus Wolfeibacteriota</taxon>
    </lineage>
</organism>
<dbReference type="PANTHER" id="PTHR11946">
    <property type="entry name" value="VALYL-TRNA SYNTHETASES"/>
    <property type="match status" value="1"/>
</dbReference>
<dbReference type="GO" id="GO:0002161">
    <property type="term" value="F:aminoacyl-tRNA deacylase activity"/>
    <property type="evidence" value="ECO:0007669"/>
    <property type="project" value="InterPro"/>
</dbReference>
<keyword evidence="9 12" id="KW-0030">Aminoacyl-tRNA synthetase</keyword>
<evidence type="ECO:0000256" key="1">
    <source>
        <dbReference type="ARBA" id="ARBA00004496"/>
    </source>
</evidence>
<dbReference type="PANTHER" id="PTHR11946:SF93">
    <property type="entry name" value="VALINE--TRNA LIGASE, CHLOROPLASTIC_MITOCHONDRIAL 2"/>
    <property type="match status" value="1"/>
</dbReference>
<dbReference type="GO" id="GO:0005829">
    <property type="term" value="C:cytosol"/>
    <property type="evidence" value="ECO:0007669"/>
    <property type="project" value="TreeGrafter"/>
</dbReference>
<evidence type="ECO:0000256" key="9">
    <source>
        <dbReference type="ARBA" id="ARBA00023146"/>
    </source>
</evidence>
<dbReference type="AlphaFoldDB" id="A0A2M7TFD2"/>
<dbReference type="Pfam" id="PF08264">
    <property type="entry name" value="Anticodon_1"/>
    <property type="match status" value="1"/>
</dbReference>
<dbReference type="SUPFAM" id="SSF52374">
    <property type="entry name" value="Nucleotidylyl transferase"/>
    <property type="match status" value="1"/>
</dbReference>
<dbReference type="Proteomes" id="UP000230553">
    <property type="component" value="Unassembled WGS sequence"/>
</dbReference>
<accession>A0A2M7TFD2</accession>
<dbReference type="InterPro" id="IPR009008">
    <property type="entry name" value="Val/Leu/Ile-tRNA-synth_edit"/>
</dbReference>
<dbReference type="GO" id="GO:0006438">
    <property type="term" value="P:valyl-tRNA aminoacylation"/>
    <property type="evidence" value="ECO:0007669"/>
    <property type="project" value="UniProtKB-UniRule"/>
</dbReference>
<evidence type="ECO:0000256" key="6">
    <source>
        <dbReference type="ARBA" id="ARBA00022741"/>
    </source>
</evidence>
<dbReference type="NCBIfam" id="NF004349">
    <property type="entry name" value="PRK05729.1"/>
    <property type="match status" value="1"/>
</dbReference>
<keyword evidence="8 12" id="KW-0648">Protein biosynthesis</keyword>
<dbReference type="Pfam" id="PF00133">
    <property type="entry name" value="tRNA-synt_1"/>
    <property type="match status" value="1"/>
</dbReference>
<protein>
    <recommendedName>
        <fullName evidence="3 11">Valine--tRNA ligase</fullName>
        <ecNumber evidence="3 11">6.1.1.9</ecNumber>
    </recommendedName>
</protein>
<comment type="similarity">
    <text evidence="12">Belongs to the class-I aminoacyl-tRNA synthetase family.</text>
</comment>
<evidence type="ECO:0000256" key="5">
    <source>
        <dbReference type="ARBA" id="ARBA00022598"/>
    </source>
</evidence>
<keyword evidence="7 12" id="KW-0067">ATP-binding</keyword>
<dbReference type="GO" id="GO:0005524">
    <property type="term" value="F:ATP binding"/>
    <property type="evidence" value="ECO:0007669"/>
    <property type="project" value="UniProtKB-KW"/>
</dbReference>
<comment type="caution">
    <text evidence="15">The sequence shown here is derived from an EMBL/GenBank/DDBJ whole genome shotgun (WGS) entry which is preliminary data.</text>
</comment>
<evidence type="ECO:0000256" key="3">
    <source>
        <dbReference type="ARBA" id="ARBA00013169"/>
    </source>
</evidence>
<sequence>MFDKPYNPKDVEEKIYEFWEKSGYFNPDKLPKRSTLNAKPFTIVVPPPNITGSLHMGHALNAAIQDILIRKKRMEGYKTLWLPGTDHAGIATQNVVEKDLKKQGISRHDLGKEKFLEKIWEWKKKYGYIILNQFKKLGASMDWSRTRFTMDPDYQETVKNVFLHYHKKGWMYKAERIVNWCSRCATSLADLELEYKEVESFLYYIKYPLKDGSGFVTVATTRPETMLGDSAVAVNSKDEKYKSLVGKTLVLPIMEREIPIVADFAIDVSFGTGAVKITPAHDFVDAEIGERNKLEIHKVIGQNGRMTSEAGAIFDNLKISECRIKVIEELRKLNLIEKIEPYKHNVAVCYRCDTVIEPLPSLQWFLKMGELAKMAIEEVKSGKIKFHPQKWEGVYLNWLENVRDWCVSRQIWWGHQIPAWYCLKEIVDKGKLSRNKMDSLKDWRAALNFITEPVFIGNNPPEMCPKCGEKNLIQDQDVLDTWFSSALWPFATLGWSSSAEATADKPDSKDFKEFYPTQVLSTARDIINLWVTRMIFSGVEFTDKKPFSDVIIHATILTKDGKRMSKSLGTGIDPMTLIEKYGADATRFGLIWQAMGGQDIHWAEEHVMAGKKFCNKIWNASRFVLQQIANSEFKIQNSELQIADGNLSEADKQILEKLKNIKESVSKQIDAFDFGQALHELYDFFWRDFCDVYIEENKKQNDGKEVLFYVLASSIKLLHPFMPFITEEIWQNLPIENKKALIIEQW</sequence>
<dbReference type="FunFam" id="3.40.50.620:FF:000032">
    <property type="entry name" value="Valine--tRNA ligase"/>
    <property type="match status" value="1"/>
</dbReference>
<evidence type="ECO:0000256" key="8">
    <source>
        <dbReference type="ARBA" id="ARBA00022917"/>
    </source>
</evidence>
<evidence type="ECO:0000256" key="10">
    <source>
        <dbReference type="ARBA" id="ARBA00047552"/>
    </source>
</evidence>
<evidence type="ECO:0000259" key="13">
    <source>
        <dbReference type="Pfam" id="PF00133"/>
    </source>
</evidence>
<keyword evidence="5 12" id="KW-0436">Ligase</keyword>
<evidence type="ECO:0000313" key="15">
    <source>
        <dbReference type="EMBL" id="PIZ44583.1"/>
    </source>
</evidence>
<feature type="domain" description="Aminoacyl-tRNA synthetase class Ia" evidence="13">
    <location>
        <begin position="14"/>
        <end position="602"/>
    </location>
</feature>
<dbReference type="InterPro" id="IPR033705">
    <property type="entry name" value="Anticodon_Ia_Val"/>
</dbReference>
<evidence type="ECO:0000256" key="12">
    <source>
        <dbReference type="RuleBase" id="RU363035"/>
    </source>
</evidence>
<dbReference type="PRINTS" id="PR00986">
    <property type="entry name" value="TRNASYNTHVAL"/>
</dbReference>
<dbReference type="InterPro" id="IPR002303">
    <property type="entry name" value="Valyl-tRNA_ligase"/>
</dbReference>
<reference evidence="16" key="1">
    <citation type="submission" date="2017-09" db="EMBL/GenBank/DDBJ databases">
        <title>Depth-based differentiation of microbial function through sediment-hosted aquifers and enrichment of novel symbionts in the deep terrestrial subsurface.</title>
        <authorList>
            <person name="Probst A.J."/>
            <person name="Ladd B."/>
            <person name="Jarett J.K."/>
            <person name="Geller-Mcgrath D.E."/>
            <person name="Sieber C.M.K."/>
            <person name="Emerson J.B."/>
            <person name="Anantharaman K."/>
            <person name="Thomas B.C."/>
            <person name="Malmstrom R."/>
            <person name="Stieglmeier M."/>
            <person name="Klingl A."/>
            <person name="Woyke T."/>
            <person name="Ryan C.M."/>
            <person name="Banfield J.F."/>
        </authorList>
    </citation>
    <scope>NUCLEOTIDE SEQUENCE [LARGE SCALE GENOMIC DNA]</scope>
</reference>
<dbReference type="Gene3D" id="3.40.50.620">
    <property type="entry name" value="HUPs"/>
    <property type="match status" value="2"/>
</dbReference>
<dbReference type="SUPFAM" id="SSF50677">
    <property type="entry name" value="ValRS/IleRS/LeuRS editing domain"/>
    <property type="match status" value="1"/>
</dbReference>
<dbReference type="EMBL" id="PFNM01000042">
    <property type="protein sequence ID" value="PIZ44583.1"/>
    <property type="molecule type" value="Genomic_DNA"/>
</dbReference>
<dbReference type="SUPFAM" id="SSF47323">
    <property type="entry name" value="Anticodon-binding domain of a subclass of class I aminoacyl-tRNA synthetases"/>
    <property type="match status" value="1"/>
</dbReference>
<dbReference type="PROSITE" id="PS00178">
    <property type="entry name" value="AA_TRNA_LIGASE_I"/>
    <property type="match status" value="1"/>
</dbReference>
<dbReference type="Gene3D" id="1.10.730.10">
    <property type="entry name" value="Isoleucyl-tRNA Synthetase, Domain 1"/>
    <property type="match status" value="1"/>
</dbReference>
<gene>
    <name evidence="15" type="ORF">COY31_02205</name>
</gene>
<dbReference type="Gene3D" id="3.90.740.10">
    <property type="entry name" value="Valyl/Leucyl/Isoleucyl-tRNA synthetase, editing domain"/>
    <property type="match status" value="1"/>
</dbReference>
<dbReference type="InterPro" id="IPR013155">
    <property type="entry name" value="M/V/L/I-tRNA-synth_anticd-bd"/>
</dbReference>
<dbReference type="InterPro" id="IPR009080">
    <property type="entry name" value="tRNAsynth_Ia_anticodon-bd"/>
</dbReference>
<dbReference type="InterPro" id="IPR014729">
    <property type="entry name" value="Rossmann-like_a/b/a_fold"/>
</dbReference>